<dbReference type="Proteomes" id="UP000277580">
    <property type="component" value="Unassembled WGS sequence"/>
</dbReference>
<dbReference type="InterPro" id="IPR052416">
    <property type="entry name" value="GTF3C_component"/>
</dbReference>
<gene>
    <name evidence="5" type="ORF">P167DRAFT_533847</name>
</gene>
<dbReference type="InParanoid" id="A0A3N4KWC8"/>
<evidence type="ECO:0000313" key="5">
    <source>
        <dbReference type="EMBL" id="RPB14864.1"/>
    </source>
</evidence>
<dbReference type="GO" id="GO:0005634">
    <property type="term" value="C:nucleus"/>
    <property type="evidence" value="ECO:0007669"/>
    <property type="project" value="UniProtKB-SubCell"/>
</dbReference>
<dbReference type="OrthoDB" id="4703at2759"/>
<feature type="compositionally biased region" description="Low complexity" evidence="4">
    <location>
        <begin position="34"/>
        <end position="45"/>
    </location>
</feature>
<reference evidence="5 6" key="1">
    <citation type="journal article" date="2018" name="Nat. Ecol. Evol.">
        <title>Pezizomycetes genomes reveal the molecular basis of ectomycorrhizal truffle lifestyle.</title>
        <authorList>
            <person name="Murat C."/>
            <person name="Payen T."/>
            <person name="Noel B."/>
            <person name="Kuo A."/>
            <person name="Morin E."/>
            <person name="Chen J."/>
            <person name="Kohler A."/>
            <person name="Krizsan K."/>
            <person name="Balestrini R."/>
            <person name="Da Silva C."/>
            <person name="Montanini B."/>
            <person name="Hainaut M."/>
            <person name="Levati E."/>
            <person name="Barry K.W."/>
            <person name="Belfiori B."/>
            <person name="Cichocki N."/>
            <person name="Clum A."/>
            <person name="Dockter R.B."/>
            <person name="Fauchery L."/>
            <person name="Guy J."/>
            <person name="Iotti M."/>
            <person name="Le Tacon F."/>
            <person name="Lindquist E.A."/>
            <person name="Lipzen A."/>
            <person name="Malagnac F."/>
            <person name="Mello A."/>
            <person name="Molinier V."/>
            <person name="Miyauchi S."/>
            <person name="Poulain J."/>
            <person name="Riccioni C."/>
            <person name="Rubini A."/>
            <person name="Sitrit Y."/>
            <person name="Splivallo R."/>
            <person name="Traeger S."/>
            <person name="Wang M."/>
            <person name="Zifcakova L."/>
            <person name="Wipf D."/>
            <person name="Zambonelli A."/>
            <person name="Paolocci F."/>
            <person name="Nowrousian M."/>
            <person name="Ottonello S."/>
            <person name="Baldrian P."/>
            <person name="Spatafora J.W."/>
            <person name="Henrissat B."/>
            <person name="Nagy L.G."/>
            <person name="Aury J.M."/>
            <person name="Wincker P."/>
            <person name="Grigoriev I.V."/>
            <person name="Bonfante P."/>
            <person name="Martin F.M."/>
        </authorList>
    </citation>
    <scope>NUCLEOTIDE SEQUENCE [LARGE SCALE GENOMIC DNA]</scope>
    <source>
        <strain evidence="5 6">CCBAS932</strain>
    </source>
</reference>
<evidence type="ECO:0000256" key="3">
    <source>
        <dbReference type="ARBA" id="ARBA00023242"/>
    </source>
</evidence>
<keyword evidence="2" id="KW-0804">Transcription</keyword>
<dbReference type="EMBL" id="ML119116">
    <property type="protein sequence ID" value="RPB14864.1"/>
    <property type="molecule type" value="Genomic_DNA"/>
</dbReference>
<dbReference type="STRING" id="1392247.A0A3N4KWC8"/>
<keyword evidence="3" id="KW-0539">Nucleus</keyword>
<proteinExistence type="predicted"/>
<dbReference type="PANTHER" id="PTHR15052:SF2">
    <property type="entry name" value="GENERAL TRANSCRIPTION FACTOR 3C POLYPEPTIDE 2"/>
    <property type="match status" value="1"/>
</dbReference>
<evidence type="ECO:0008006" key="7">
    <source>
        <dbReference type="Google" id="ProtNLM"/>
    </source>
</evidence>
<dbReference type="GO" id="GO:0006383">
    <property type="term" value="P:transcription by RNA polymerase III"/>
    <property type="evidence" value="ECO:0007669"/>
    <property type="project" value="TreeGrafter"/>
</dbReference>
<keyword evidence="6" id="KW-1185">Reference proteome</keyword>
<sequence>MEWAPSREKGSQYLLLSTKHDSTFAPSPPPPRAPTAARETPPAFERAPGPSCIQVWRFPTDAATGTTSTGPPNLQLALCHDWGYASCLKFHQAPRENADERDLGLLAAVFRDGNIRVIQVRLPEQTAEEEAGGATAFVKVTTPAYTLSLDATLCTTLTWLTPHSLIAGCSNGFLSAWDLTRHPSTPYLYTPVHQTYIAAIASCFPSFPTHVVTASLDGYCRITSLLDPYTDTVVNNRSRIAPTSICWVDAVSAAVSSEEGAWVKFYPLRRFFSATTVCKHSGVVNAVAGSAVHAFLVSGGSEGECAFSNPV</sequence>
<feature type="non-terminal residue" evidence="5">
    <location>
        <position position="311"/>
    </location>
</feature>
<evidence type="ECO:0000313" key="6">
    <source>
        <dbReference type="Proteomes" id="UP000277580"/>
    </source>
</evidence>
<dbReference type="Gene3D" id="2.130.10.10">
    <property type="entry name" value="YVTN repeat-like/Quinoprotein amine dehydrogenase"/>
    <property type="match status" value="1"/>
</dbReference>
<comment type="subcellular location">
    <subcellularLocation>
        <location evidence="1">Nucleus</location>
    </subcellularLocation>
</comment>
<dbReference type="PANTHER" id="PTHR15052">
    <property type="entry name" value="RNA POLYMERASE III TRANSCRIPTION INITIATION FACTOR COMPLEX SUBUNIT"/>
    <property type="match status" value="1"/>
</dbReference>
<dbReference type="InterPro" id="IPR036322">
    <property type="entry name" value="WD40_repeat_dom_sf"/>
</dbReference>
<evidence type="ECO:0000256" key="4">
    <source>
        <dbReference type="SAM" id="MobiDB-lite"/>
    </source>
</evidence>
<evidence type="ECO:0000256" key="2">
    <source>
        <dbReference type="ARBA" id="ARBA00023163"/>
    </source>
</evidence>
<dbReference type="AlphaFoldDB" id="A0A3N4KWC8"/>
<accession>A0A3N4KWC8</accession>
<dbReference type="GO" id="GO:0000127">
    <property type="term" value="C:transcription factor TFIIIC complex"/>
    <property type="evidence" value="ECO:0007669"/>
    <property type="project" value="TreeGrafter"/>
</dbReference>
<feature type="compositionally biased region" description="Basic and acidic residues" evidence="4">
    <location>
        <begin position="1"/>
        <end position="10"/>
    </location>
</feature>
<feature type="region of interest" description="Disordered" evidence="4">
    <location>
        <begin position="1"/>
        <end position="46"/>
    </location>
</feature>
<name>A0A3N4KWC8_9PEZI</name>
<evidence type="ECO:0000256" key="1">
    <source>
        <dbReference type="ARBA" id="ARBA00004123"/>
    </source>
</evidence>
<organism evidence="5 6">
    <name type="scientific">Morchella conica CCBAS932</name>
    <dbReference type="NCBI Taxonomy" id="1392247"/>
    <lineage>
        <taxon>Eukaryota</taxon>
        <taxon>Fungi</taxon>
        <taxon>Dikarya</taxon>
        <taxon>Ascomycota</taxon>
        <taxon>Pezizomycotina</taxon>
        <taxon>Pezizomycetes</taxon>
        <taxon>Pezizales</taxon>
        <taxon>Morchellaceae</taxon>
        <taxon>Morchella</taxon>
    </lineage>
</organism>
<dbReference type="SUPFAM" id="SSF50978">
    <property type="entry name" value="WD40 repeat-like"/>
    <property type="match status" value="1"/>
</dbReference>
<dbReference type="InterPro" id="IPR015943">
    <property type="entry name" value="WD40/YVTN_repeat-like_dom_sf"/>
</dbReference>
<protein>
    <recommendedName>
        <fullName evidence="7">WD40 repeat-like protein</fullName>
    </recommendedName>
</protein>